<dbReference type="InterPro" id="IPR028116">
    <property type="entry name" value="Cis-CaaD-like"/>
</dbReference>
<protein>
    <submittedName>
        <fullName evidence="3">Oxalocrotonate tautomerase</fullName>
    </submittedName>
</protein>
<dbReference type="Pfam" id="PF14832">
    <property type="entry name" value="Tautomerase_3"/>
    <property type="match status" value="1"/>
</dbReference>
<keyword evidence="4" id="KW-1185">Reference proteome</keyword>
<evidence type="ECO:0000256" key="1">
    <source>
        <dbReference type="SAM" id="MobiDB-lite"/>
    </source>
</evidence>
<accession>A0AAN7CKG5</accession>
<evidence type="ECO:0000259" key="2">
    <source>
        <dbReference type="Pfam" id="PF14832"/>
    </source>
</evidence>
<dbReference type="EMBL" id="MU857782">
    <property type="protein sequence ID" value="KAK4243771.1"/>
    <property type="molecule type" value="Genomic_DNA"/>
</dbReference>
<dbReference type="AlphaFoldDB" id="A0AAN7CKG5"/>
<dbReference type="Proteomes" id="UP001303647">
    <property type="component" value="Unassembled WGS sequence"/>
</dbReference>
<sequence>MPLWQIFHPPSTFTTPSSKQALAADITSIYTSVGLPAFYVVIYFIPIPDENAFVGGQNRPPGSKPFVRFVADHIAVHIESDAARVQGMMKRVDAALRPHVRDKGYDWEVHVDETPRGLWTINGLVPPPFKSEAEKKWSELNRPVEWQEEPEGSS</sequence>
<proteinExistence type="predicted"/>
<dbReference type="InterPro" id="IPR014347">
    <property type="entry name" value="Tautomerase/MIF_sf"/>
</dbReference>
<dbReference type="Gene3D" id="3.30.429.10">
    <property type="entry name" value="Macrophage Migration Inhibitory Factor"/>
    <property type="match status" value="1"/>
</dbReference>
<gene>
    <name evidence="3" type="ORF">C7999DRAFT_17920</name>
</gene>
<name>A0AAN7CKG5_9PEZI</name>
<evidence type="ECO:0000313" key="3">
    <source>
        <dbReference type="EMBL" id="KAK4243771.1"/>
    </source>
</evidence>
<organism evidence="3 4">
    <name type="scientific">Corynascus novoguineensis</name>
    <dbReference type="NCBI Taxonomy" id="1126955"/>
    <lineage>
        <taxon>Eukaryota</taxon>
        <taxon>Fungi</taxon>
        <taxon>Dikarya</taxon>
        <taxon>Ascomycota</taxon>
        <taxon>Pezizomycotina</taxon>
        <taxon>Sordariomycetes</taxon>
        <taxon>Sordariomycetidae</taxon>
        <taxon>Sordariales</taxon>
        <taxon>Chaetomiaceae</taxon>
        <taxon>Corynascus</taxon>
    </lineage>
</organism>
<reference evidence="3" key="1">
    <citation type="journal article" date="2023" name="Mol. Phylogenet. Evol.">
        <title>Genome-scale phylogeny and comparative genomics of the fungal order Sordariales.</title>
        <authorList>
            <person name="Hensen N."/>
            <person name="Bonometti L."/>
            <person name="Westerberg I."/>
            <person name="Brannstrom I.O."/>
            <person name="Guillou S."/>
            <person name="Cros-Aarteil S."/>
            <person name="Calhoun S."/>
            <person name="Haridas S."/>
            <person name="Kuo A."/>
            <person name="Mondo S."/>
            <person name="Pangilinan J."/>
            <person name="Riley R."/>
            <person name="LaButti K."/>
            <person name="Andreopoulos B."/>
            <person name="Lipzen A."/>
            <person name="Chen C."/>
            <person name="Yan M."/>
            <person name="Daum C."/>
            <person name="Ng V."/>
            <person name="Clum A."/>
            <person name="Steindorff A."/>
            <person name="Ohm R.A."/>
            <person name="Martin F."/>
            <person name="Silar P."/>
            <person name="Natvig D.O."/>
            <person name="Lalanne C."/>
            <person name="Gautier V."/>
            <person name="Ament-Velasquez S.L."/>
            <person name="Kruys A."/>
            <person name="Hutchinson M.I."/>
            <person name="Powell A.J."/>
            <person name="Barry K."/>
            <person name="Miller A.N."/>
            <person name="Grigoriev I.V."/>
            <person name="Debuchy R."/>
            <person name="Gladieux P."/>
            <person name="Hiltunen Thoren M."/>
            <person name="Johannesson H."/>
        </authorList>
    </citation>
    <scope>NUCLEOTIDE SEQUENCE</scope>
    <source>
        <strain evidence="3">CBS 359.72</strain>
    </source>
</reference>
<feature type="domain" description="Tautomerase cis-CaaD-like" evidence="2">
    <location>
        <begin position="1"/>
        <end position="142"/>
    </location>
</feature>
<reference evidence="3" key="2">
    <citation type="submission" date="2023-05" db="EMBL/GenBank/DDBJ databases">
        <authorList>
            <consortium name="Lawrence Berkeley National Laboratory"/>
            <person name="Steindorff A."/>
            <person name="Hensen N."/>
            <person name="Bonometti L."/>
            <person name="Westerberg I."/>
            <person name="Brannstrom I.O."/>
            <person name="Guillou S."/>
            <person name="Cros-Aarteil S."/>
            <person name="Calhoun S."/>
            <person name="Haridas S."/>
            <person name="Kuo A."/>
            <person name="Mondo S."/>
            <person name="Pangilinan J."/>
            <person name="Riley R."/>
            <person name="Labutti K."/>
            <person name="Andreopoulos B."/>
            <person name="Lipzen A."/>
            <person name="Chen C."/>
            <person name="Yanf M."/>
            <person name="Daum C."/>
            <person name="Ng V."/>
            <person name="Clum A."/>
            <person name="Ohm R."/>
            <person name="Martin F."/>
            <person name="Silar P."/>
            <person name="Natvig D."/>
            <person name="Lalanne C."/>
            <person name="Gautier V."/>
            <person name="Ament-Velasquez S.L."/>
            <person name="Kruys A."/>
            <person name="Hutchinson M.I."/>
            <person name="Powell A.J."/>
            <person name="Barry K."/>
            <person name="Miller A.N."/>
            <person name="Grigoriev I.V."/>
            <person name="Debuchy R."/>
            <person name="Gladieux P."/>
            <person name="Thoren M.H."/>
            <person name="Johannesson H."/>
        </authorList>
    </citation>
    <scope>NUCLEOTIDE SEQUENCE</scope>
    <source>
        <strain evidence="3">CBS 359.72</strain>
    </source>
</reference>
<evidence type="ECO:0000313" key="4">
    <source>
        <dbReference type="Proteomes" id="UP001303647"/>
    </source>
</evidence>
<feature type="region of interest" description="Disordered" evidence="1">
    <location>
        <begin position="134"/>
        <end position="154"/>
    </location>
</feature>
<comment type="caution">
    <text evidence="3">The sequence shown here is derived from an EMBL/GenBank/DDBJ whole genome shotgun (WGS) entry which is preliminary data.</text>
</comment>